<dbReference type="RefSeq" id="WP_150025309.1">
    <property type="nucleotide sequence ID" value="NZ_CP043909.1"/>
</dbReference>
<gene>
    <name evidence="1" type="ORF">F2A31_04100</name>
</gene>
<evidence type="ECO:0000313" key="2">
    <source>
        <dbReference type="Proteomes" id="UP000325177"/>
    </source>
</evidence>
<dbReference type="Gene3D" id="1.10.390.10">
    <property type="entry name" value="Neutral Protease Domain 2"/>
    <property type="match status" value="1"/>
</dbReference>
<accession>A0A5P1UQQ4</accession>
<dbReference type="AlphaFoldDB" id="A0A5P1UQQ4"/>
<keyword evidence="2" id="KW-1185">Reference proteome</keyword>
<evidence type="ECO:0000313" key="1">
    <source>
        <dbReference type="EMBL" id="QER38924.1"/>
    </source>
</evidence>
<dbReference type="InterPro" id="IPR027268">
    <property type="entry name" value="Peptidase_M4/M1_CTD_sf"/>
</dbReference>
<organism evidence="1 2">
    <name type="scientific">Acinetobacter suaedae</name>
    <dbReference type="NCBI Taxonomy" id="2609668"/>
    <lineage>
        <taxon>Bacteria</taxon>
        <taxon>Pseudomonadati</taxon>
        <taxon>Pseudomonadota</taxon>
        <taxon>Gammaproteobacteria</taxon>
        <taxon>Moraxellales</taxon>
        <taxon>Moraxellaceae</taxon>
        <taxon>Acinetobacter</taxon>
    </lineage>
</organism>
<name>A0A5P1UQQ4_9GAMM</name>
<dbReference type="Proteomes" id="UP000325177">
    <property type="component" value="Chromosome"/>
</dbReference>
<protein>
    <submittedName>
        <fullName evidence="1">Peptidase MA family protein</fullName>
    </submittedName>
</protein>
<reference evidence="1 2" key="1">
    <citation type="submission" date="2019-09" db="EMBL/GenBank/DDBJ databases">
        <title>Acinetobacter sp. C16S1 isolated from saline soil.</title>
        <authorList>
            <person name="Xu L."/>
            <person name="Sun J.-Q."/>
        </authorList>
    </citation>
    <scope>NUCLEOTIDE SEQUENCE [LARGE SCALE GENOMIC DNA]</scope>
    <source>
        <strain evidence="1 2">C16S1</strain>
    </source>
</reference>
<sequence length="337" mass="38846">MSKLKIYIPILCFMNTACITNTPEICPKSTPEVLEHLNQVYYGKNNIRIFYTTQGENAISDKADHNHNNIPDYIENIAIQINTVMQAWDALGYQNPLQSPRYKSAKYIDIHIQKLSGLGIAYSKAHLHTNNPLKKNECALIISLSNNIPNFTTRSSVAAHELFHLYIYGYTMFKPKWLNEGLAAWSEGIITKGQTGAYGTISLPKTKEKFEQTFIQSSYQASKVWSSITLLVDQSNEKLPLPKGLLQTKYIDGKPVFQDHYLKGTVFIHEFLKDLGQEDKRLSQQNNWEPYNWKDSTQKSHIYNKNILSVLHRKLEKNPKEYNKKNSFKKILKQEIN</sequence>
<dbReference type="EMBL" id="CP043909">
    <property type="protein sequence ID" value="QER38924.1"/>
    <property type="molecule type" value="Genomic_DNA"/>
</dbReference>
<proteinExistence type="predicted"/>
<dbReference type="SUPFAM" id="SSF55486">
    <property type="entry name" value="Metalloproteases ('zincins'), catalytic domain"/>
    <property type="match status" value="1"/>
</dbReference>
<dbReference type="KEGG" id="asue:F2A31_04100"/>